<reference evidence="5 6" key="1">
    <citation type="submission" date="2018-02" db="EMBL/GenBank/DDBJ databases">
        <authorList>
            <person name="Machado R.A."/>
        </authorList>
    </citation>
    <scope>NUCLEOTIDE SEQUENCE [LARGE SCALE GENOMIC DNA]</scope>
    <source>
        <strain evidence="5 6">DSM 23271</strain>
    </source>
</reference>
<dbReference type="Pfam" id="PF00005">
    <property type="entry name" value="ABC_tran"/>
    <property type="match status" value="1"/>
</dbReference>
<evidence type="ECO:0000256" key="2">
    <source>
        <dbReference type="ARBA" id="ARBA00022741"/>
    </source>
</evidence>
<dbReference type="SUPFAM" id="SSF52540">
    <property type="entry name" value="P-loop containing nucleoside triphosphate hydrolases"/>
    <property type="match status" value="1"/>
</dbReference>
<dbReference type="PANTHER" id="PTHR42939:SF1">
    <property type="entry name" value="ABC TRANSPORTER ATP-BINDING PROTEIN ALBC-RELATED"/>
    <property type="match status" value="1"/>
</dbReference>
<evidence type="ECO:0000256" key="1">
    <source>
        <dbReference type="ARBA" id="ARBA00022448"/>
    </source>
</evidence>
<dbReference type="Gene3D" id="3.40.50.300">
    <property type="entry name" value="P-loop containing nucleotide triphosphate hydrolases"/>
    <property type="match status" value="1"/>
</dbReference>
<dbReference type="Proteomes" id="UP000547931">
    <property type="component" value="Unassembled WGS sequence"/>
</dbReference>
<evidence type="ECO:0000256" key="3">
    <source>
        <dbReference type="ARBA" id="ARBA00022840"/>
    </source>
</evidence>
<proteinExistence type="predicted"/>
<dbReference type="InterPro" id="IPR051782">
    <property type="entry name" value="ABC_Transporter_VariousFunc"/>
</dbReference>
<dbReference type="InterPro" id="IPR027417">
    <property type="entry name" value="P-loop_NTPase"/>
</dbReference>
<evidence type="ECO:0000259" key="4">
    <source>
        <dbReference type="Pfam" id="PF00005"/>
    </source>
</evidence>
<organism evidence="5 6">
    <name type="scientific">Photorhabdus stackebrandtii</name>
    <dbReference type="NCBI Taxonomy" id="1123042"/>
    <lineage>
        <taxon>Bacteria</taxon>
        <taxon>Pseudomonadati</taxon>
        <taxon>Pseudomonadota</taxon>
        <taxon>Gammaproteobacteria</taxon>
        <taxon>Enterobacterales</taxon>
        <taxon>Morganellaceae</taxon>
        <taxon>Photorhabdus</taxon>
    </lineage>
</organism>
<keyword evidence="6" id="KW-1185">Reference proteome</keyword>
<feature type="domain" description="ABC transporter" evidence="4">
    <location>
        <begin position="27"/>
        <end position="161"/>
    </location>
</feature>
<keyword evidence="1" id="KW-0813">Transport</keyword>
<keyword evidence="2" id="KW-0547">Nucleotide-binding</keyword>
<gene>
    <name evidence="5" type="ORF">C5470_20240</name>
</gene>
<evidence type="ECO:0000313" key="5">
    <source>
        <dbReference type="EMBL" id="NHB98555.1"/>
    </source>
</evidence>
<dbReference type="GO" id="GO:0016887">
    <property type="term" value="F:ATP hydrolysis activity"/>
    <property type="evidence" value="ECO:0007669"/>
    <property type="project" value="InterPro"/>
</dbReference>
<keyword evidence="3" id="KW-0067">ATP-binding</keyword>
<dbReference type="InterPro" id="IPR003439">
    <property type="entry name" value="ABC_transporter-like_ATP-bd"/>
</dbReference>
<dbReference type="AlphaFoldDB" id="A0A7X5TMS5"/>
<evidence type="ECO:0000313" key="6">
    <source>
        <dbReference type="Proteomes" id="UP000547931"/>
    </source>
</evidence>
<dbReference type="EMBL" id="PUJV01000039">
    <property type="protein sequence ID" value="NHB98555.1"/>
    <property type="molecule type" value="Genomic_DNA"/>
</dbReference>
<name>A0A7X5TMS5_9GAMM</name>
<dbReference type="PANTHER" id="PTHR42939">
    <property type="entry name" value="ABC TRANSPORTER ATP-BINDING PROTEIN ALBC-RELATED"/>
    <property type="match status" value="1"/>
</dbReference>
<accession>A0A7X5TMS5</accession>
<protein>
    <recommendedName>
        <fullName evidence="4">ABC transporter domain-containing protein</fullName>
    </recommendedName>
</protein>
<sequence>MKGGNKMKSIINIRNGYYKKDDKTIISGINIDIKQGCINFLVGENGVGKSIIFDIICGVYNLNGGVFNKSISTQDIIYMPQKLYVPYTLTMTELVDYYSLLMTNRSFSKLGKDFHPAVIKLLEKLGNTRASKCSVGEIKLLMASLLLSFHNAELFVLDEPSSGLSVSNRQILKCIVNKKIEQGKTVLMSTHIEDDIEYAANIIKI</sequence>
<dbReference type="GO" id="GO:0005524">
    <property type="term" value="F:ATP binding"/>
    <property type="evidence" value="ECO:0007669"/>
    <property type="project" value="UniProtKB-KW"/>
</dbReference>
<comment type="caution">
    <text evidence="5">The sequence shown here is derived from an EMBL/GenBank/DDBJ whole genome shotgun (WGS) entry which is preliminary data.</text>
</comment>